<dbReference type="EMBL" id="JAAGVY010000024">
    <property type="protein sequence ID" value="NEN24339.1"/>
    <property type="molecule type" value="Genomic_DNA"/>
</dbReference>
<keyword evidence="2" id="KW-1185">Reference proteome</keyword>
<evidence type="ECO:0000313" key="1">
    <source>
        <dbReference type="EMBL" id="NEN24339.1"/>
    </source>
</evidence>
<dbReference type="AlphaFoldDB" id="A0A7K3WRN4"/>
<protein>
    <submittedName>
        <fullName evidence="1">DUF393 domain-containing protein</fullName>
    </submittedName>
</protein>
<dbReference type="RefSeq" id="WP_163285732.1">
    <property type="nucleotide sequence ID" value="NZ_JAAGVY010000024.1"/>
</dbReference>
<dbReference type="PANTHER" id="PTHR33639">
    <property type="entry name" value="THIOL-DISULFIDE OXIDOREDUCTASE DCC"/>
    <property type="match status" value="1"/>
</dbReference>
<evidence type="ECO:0000313" key="2">
    <source>
        <dbReference type="Proteomes" id="UP000486602"/>
    </source>
</evidence>
<dbReference type="PANTHER" id="PTHR33639:SF2">
    <property type="entry name" value="DUF393 DOMAIN-CONTAINING PROTEIN"/>
    <property type="match status" value="1"/>
</dbReference>
<organism evidence="1 2">
    <name type="scientific">Cryomorpha ignava</name>
    <dbReference type="NCBI Taxonomy" id="101383"/>
    <lineage>
        <taxon>Bacteria</taxon>
        <taxon>Pseudomonadati</taxon>
        <taxon>Bacteroidota</taxon>
        <taxon>Flavobacteriia</taxon>
        <taxon>Flavobacteriales</taxon>
        <taxon>Cryomorphaceae</taxon>
        <taxon>Cryomorpha</taxon>
    </lineage>
</organism>
<proteinExistence type="predicted"/>
<dbReference type="Proteomes" id="UP000486602">
    <property type="component" value="Unassembled WGS sequence"/>
</dbReference>
<sequence length="137" mass="15876">MSSIPEGKTLVLFDGYCNLCNGAVQFILKRDKKEEFYFASLSWPIADEILTEYPQYKNVDSILVYREGKVYDQSSGALKIAAGMGSLWPLMGVFWIIPKFIRDAVYRFIAKNRYRWFGKKDACMIPDKPVSHRFVKK</sequence>
<comment type="caution">
    <text evidence="1">The sequence shown here is derived from an EMBL/GenBank/DDBJ whole genome shotgun (WGS) entry which is preliminary data.</text>
</comment>
<gene>
    <name evidence="1" type="ORF">G3O08_12570</name>
</gene>
<accession>A0A7K3WRN4</accession>
<dbReference type="Pfam" id="PF04134">
    <property type="entry name" value="DCC1-like"/>
    <property type="match status" value="1"/>
</dbReference>
<dbReference type="GO" id="GO:0015035">
    <property type="term" value="F:protein-disulfide reductase activity"/>
    <property type="evidence" value="ECO:0007669"/>
    <property type="project" value="InterPro"/>
</dbReference>
<name>A0A7K3WRN4_9FLAO</name>
<dbReference type="InterPro" id="IPR052927">
    <property type="entry name" value="DCC_oxidoreductase"/>
</dbReference>
<dbReference type="InterPro" id="IPR007263">
    <property type="entry name" value="DCC1-like"/>
</dbReference>
<reference evidence="1 2" key="1">
    <citation type="submission" date="2020-02" db="EMBL/GenBank/DDBJ databases">
        <title>Out from the shadows clarifying the taxonomy of the family Cryomorphaceae and related taxa by utilizing the GTDB taxonomic framework.</title>
        <authorList>
            <person name="Bowman J.P."/>
        </authorList>
    </citation>
    <scope>NUCLEOTIDE SEQUENCE [LARGE SCALE GENOMIC DNA]</scope>
    <source>
        <strain evidence="1 2">QSSC 1-22</strain>
    </source>
</reference>